<evidence type="ECO:0000313" key="1">
    <source>
        <dbReference type="Proteomes" id="UP000827889"/>
    </source>
</evidence>
<proteinExistence type="predicted"/>
<dbReference type="Proteomes" id="UP000827889">
    <property type="component" value="Chromosome 10"/>
</dbReference>
<dbReference type="GeneID" id="115742602"/>
<keyword evidence="1" id="KW-1185">Reference proteome</keyword>
<sequence>MSLSVASNISLDPNRRDGFIAADVERSSVVLTGKAFADIVGVRKALTAVSEPIICTSGGLPLSARLLVHGYNVVLLFAPEAAIQSWKDQLVSADAGLLSLLKALHYSFQLDILMAPMYTRYQLPLSWHLLTGKTGHLHKTSIVT</sequence>
<evidence type="ECO:0000313" key="2">
    <source>
        <dbReference type="RefSeq" id="XP_048127861.1"/>
    </source>
</evidence>
<reference evidence="2" key="1">
    <citation type="submission" date="2025-08" db="UniProtKB">
        <authorList>
            <consortium name="RefSeq"/>
        </authorList>
    </citation>
    <scope>IDENTIFICATION</scope>
    <source>
        <tissue evidence="2">Leaf</tissue>
    </source>
</reference>
<gene>
    <name evidence="2" type="primary">LOC115742602</name>
</gene>
<organism evidence="1 2">
    <name type="scientific">Rhodamnia argentea</name>
    <dbReference type="NCBI Taxonomy" id="178133"/>
    <lineage>
        <taxon>Eukaryota</taxon>
        <taxon>Viridiplantae</taxon>
        <taxon>Streptophyta</taxon>
        <taxon>Embryophyta</taxon>
        <taxon>Tracheophyta</taxon>
        <taxon>Spermatophyta</taxon>
        <taxon>Magnoliopsida</taxon>
        <taxon>eudicotyledons</taxon>
        <taxon>Gunneridae</taxon>
        <taxon>Pentapetalae</taxon>
        <taxon>rosids</taxon>
        <taxon>malvids</taxon>
        <taxon>Myrtales</taxon>
        <taxon>Myrtaceae</taxon>
        <taxon>Myrtoideae</taxon>
        <taxon>Myrteae</taxon>
        <taxon>Australasian group</taxon>
        <taxon>Rhodamnia</taxon>
    </lineage>
</organism>
<protein>
    <submittedName>
        <fullName evidence="2">Uncharacterized protein LOC115742602 isoform X1</fullName>
    </submittedName>
</protein>
<name>A0ABM3GU33_9MYRT</name>
<accession>A0ABM3GU33</accession>
<dbReference type="RefSeq" id="XP_048127861.1">
    <property type="nucleotide sequence ID" value="XM_048271904.1"/>
</dbReference>